<keyword evidence="2" id="KW-1185">Reference proteome</keyword>
<sequence>MCSWLTSRQSITQSHKPSRAGHRFPATDYASIIVLVVGNNRLRHETKSILISQNGRLKLQDDAHVISTKKPISISSFFLKISRQIIEYPGFHLI</sequence>
<comment type="caution">
    <text evidence="1">The sequence shown here is derived from an EMBL/GenBank/DDBJ whole genome shotgun (WGS) entry which is preliminary data.</text>
</comment>
<accession>A0ACB8Z031</accession>
<dbReference type="EMBL" id="CM042017">
    <property type="protein sequence ID" value="KAI3691085.1"/>
    <property type="molecule type" value="Genomic_DNA"/>
</dbReference>
<reference evidence="2" key="1">
    <citation type="journal article" date="2022" name="Mol. Ecol. Resour.">
        <title>The genomes of chicory, endive, great burdock and yacon provide insights into Asteraceae palaeo-polyploidization history and plant inulin production.</title>
        <authorList>
            <person name="Fan W."/>
            <person name="Wang S."/>
            <person name="Wang H."/>
            <person name="Wang A."/>
            <person name="Jiang F."/>
            <person name="Liu H."/>
            <person name="Zhao H."/>
            <person name="Xu D."/>
            <person name="Zhang Y."/>
        </authorList>
    </citation>
    <scope>NUCLEOTIDE SEQUENCE [LARGE SCALE GENOMIC DNA]</scope>
    <source>
        <strain evidence="2">cv. Punajuju</strain>
    </source>
</reference>
<proteinExistence type="predicted"/>
<name>A0ACB8Z031_CICIN</name>
<organism evidence="1 2">
    <name type="scientific">Cichorium intybus</name>
    <name type="common">Chicory</name>
    <dbReference type="NCBI Taxonomy" id="13427"/>
    <lineage>
        <taxon>Eukaryota</taxon>
        <taxon>Viridiplantae</taxon>
        <taxon>Streptophyta</taxon>
        <taxon>Embryophyta</taxon>
        <taxon>Tracheophyta</taxon>
        <taxon>Spermatophyta</taxon>
        <taxon>Magnoliopsida</taxon>
        <taxon>eudicotyledons</taxon>
        <taxon>Gunneridae</taxon>
        <taxon>Pentapetalae</taxon>
        <taxon>asterids</taxon>
        <taxon>campanulids</taxon>
        <taxon>Asterales</taxon>
        <taxon>Asteraceae</taxon>
        <taxon>Cichorioideae</taxon>
        <taxon>Cichorieae</taxon>
        <taxon>Cichoriinae</taxon>
        <taxon>Cichorium</taxon>
    </lineage>
</organism>
<evidence type="ECO:0000313" key="1">
    <source>
        <dbReference type="EMBL" id="KAI3691085.1"/>
    </source>
</evidence>
<protein>
    <submittedName>
        <fullName evidence="1">Uncharacterized protein</fullName>
    </submittedName>
</protein>
<reference evidence="1 2" key="2">
    <citation type="journal article" date="2022" name="Mol. Ecol. Resour.">
        <title>The genomes of chicory, endive, great burdock and yacon provide insights into Asteraceae paleo-polyploidization history and plant inulin production.</title>
        <authorList>
            <person name="Fan W."/>
            <person name="Wang S."/>
            <person name="Wang H."/>
            <person name="Wang A."/>
            <person name="Jiang F."/>
            <person name="Liu H."/>
            <person name="Zhao H."/>
            <person name="Xu D."/>
            <person name="Zhang Y."/>
        </authorList>
    </citation>
    <scope>NUCLEOTIDE SEQUENCE [LARGE SCALE GENOMIC DNA]</scope>
    <source>
        <strain evidence="2">cv. Punajuju</strain>
        <tissue evidence="1">Leaves</tissue>
    </source>
</reference>
<evidence type="ECO:0000313" key="2">
    <source>
        <dbReference type="Proteomes" id="UP001055811"/>
    </source>
</evidence>
<gene>
    <name evidence="1" type="ORF">L2E82_49302</name>
</gene>
<dbReference type="Proteomes" id="UP001055811">
    <property type="component" value="Linkage Group LG09"/>
</dbReference>